<protein>
    <submittedName>
        <fullName evidence="1">Identified by MetaGeneAnnotator</fullName>
    </submittedName>
</protein>
<organism evidence="1 2">
    <name type="scientific">Capnocytophaga canis</name>
    <dbReference type="NCBI Taxonomy" id="1848903"/>
    <lineage>
        <taxon>Bacteria</taxon>
        <taxon>Pseudomonadati</taxon>
        <taxon>Bacteroidota</taxon>
        <taxon>Flavobacteriia</taxon>
        <taxon>Flavobacteriales</taxon>
        <taxon>Flavobacteriaceae</taxon>
        <taxon>Capnocytophaga</taxon>
    </lineage>
</organism>
<sequence>MEYQLVYQLFPRSFGITDEIAAVISCFEKNYEQIKSSENNLSSDGVLRIVGEDLEKLNFRVEKSKASIDKIKVPVLFSINNRIDKFFDADAVSADGKIVIEVEAGRAYRNNQFLKDIFQACMMPNVEYLVIAVRNHYHNSDDFKSIFQFLETLYISGRLQLPLKGIVLIGY</sequence>
<keyword evidence="2" id="KW-1185">Reference proteome</keyword>
<evidence type="ECO:0000313" key="1">
    <source>
        <dbReference type="EMBL" id="CEN45191.1"/>
    </source>
</evidence>
<dbReference type="Proteomes" id="UP000045051">
    <property type="component" value="Unassembled WGS sequence"/>
</dbReference>
<name>A0A0B7HZV6_9FLAO</name>
<dbReference type="AlphaFoldDB" id="A0A0B7HZV6"/>
<gene>
    <name evidence="1" type="ORF">CCAND38_230014</name>
</gene>
<dbReference type="EMBL" id="CDOI01000133">
    <property type="protein sequence ID" value="CEN45191.1"/>
    <property type="molecule type" value="Genomic_DNA"/>
</dbReference>
<dbReference type="RefSeq" id="WP_042343948.1">
    <property type="nucleotide sequence ID" value="NZ_CDOI01000133.1"/>
</dbReference>
<reference evidence="1 2" key="1">
    <citation type="submission" date="2015-01" db="EMBL/GenBank/DDBJ databases">
        <authorList>
            <person name="Xiang T."/>
            <person name="Song Y."/>
            <person name="Huang L."/>
            <person name="Wang B."/>
            <person name="Wu P."/>
        </authorList>
    </citation>
    <scope>NUCLEOTIDE SEQUENCE [LARGE SCALE GENOMIC DNA]</scope>
    <source>
        <strain evidence="1 2">CcD38</strain>
    </source>
</reference>
<accession>A0A0B7HZV6</accession>
<evidence type="ECO:0000313" key="2">
    <source>
        <dbReference type="Proteomes" id="UP000045051"/>
    </source>
</evidence>
<proteinExistence type="predicted"/>